<feature type="region of interest" description="Disordered" evidence="1">
    <location>
        <begin position="102"/>
        <end position="125"/>
    </location>
</feature>
<sequence length="125" mass="14396">MNYPTNIAFIIFRLPSISGEAAIKDEHSLADFKKPVGRLPVEQLAKQRHLSGRSSNGVASKTLIIPRIQGSPSPRFKVCNNKQGYKTNDVYFEGCQKEMQFLQKTKKKKKENNKRKRKFKRESLQ</sequence>
<evidence type="ECO:0000256" key="1">
    <source>
        <dbReference type="SAM" id="MobiDB-lite"/>
    </source>
</evidence>
<dbReference type="EMBL" id="GGEC01004467">
    <property type="protein sequence ID" value="MBW84950.1"/>
    <property type="molecule type" value="Transcribed_RNA"/>
</dbReference>
<dbReference type="EMBL" id="GGEC01004466">
    <property type="protein sequence ID" value="MBW84949.1"/>
    <property type="molecule type" value="Transcribed_RNA"/>
</dbReference>
<evidence type="ECO:0000313" key="2">
    <source>
        <dbReference type="EMBL" id="MBW84949.1"/>
    </source>
</evidence>
<accession>A0A2P2IUR5</accession>
<dbReference type="AlphaFoldDB" id="A0A2P2IUR5"/>
<protein>
    <submittedName>
        <fullName evidence="2 3">Formin-like protein</fullName>
    </submittedName>
</protein>
<proteinExistence type="predicted"/>
<evidence type="ECO:0000313" key="3">
    <source>
        <dbReference type="EMBL" id="MBW84950.1"/>
    </source>
</evidence>
<name>A0A2P2IUR5_RHIMU</name>
<organism evidence="3">
    <name type="scientific">Rhizophora mucronata</name>
    <name type="common">Asiatic mangrove</name>
    <dbReference type="NCBI Taxonomy" id="61149"/>
    <lineage>
        <taxon>Eukaryota</taxon>
        <taxon>Viridiplantae</taxon>
        <taxon>Streptophyta</taxon>
        <taxon>Embryophyta</taxon>
        <taxon>Tracheophyta</taxon>
        <taxon>Spermatophyta</taxon>
        <taxon>Magnoliopsida</taxon>
        <taxon>eudicotyledons</taxon>
        <taxon>Gunneridae</taxon>
        <taxon>Pentapetalae</taxon>
        <taxon>rosids</taxon>
        <taxon>fabids</taxon>
        <taxon>Malpighiales</taxon>
        <taxon>Rhizophoraceae</taxon>
        <taxon>Rhizophora</taxon>
    </lineage>
</organism>
<feature type="compositionally biased region" description="Basic residues" evidence="1">
    <location>
        <begin position="104"/>
        <end position="125"/>
    </location>
</feature>
<reference evidence="3" key="1">
    <citation type="submission" date="2018-02" db="EMBL/GenBank/DDBJ databases">
        <title>Rhizophora mucronata_Transcriptome.</title>
        <authorList>
            <person name="Meera S.P."/>
            <person name="Sreeshan A."/>
            <person name="Augustine A."/>
        </authorList>
    </citation>
    <scope>NUCLEOTIDE SEQUENCE</scope>
    <source>
        <tissue evidence="3">Leaf</tissue>
    </source>
</reference>